<keyword evidence="3" id="KW-1185">Reference proteome</keyword>
<dbReference type="AlphaFoldDB" id="A0AAD7CWG7"/>
<protein>
    <submittedName>
        <fullName evidence="2">Uncharacterized protein</fullName>
    </submittedName>
</protein>
<proteinExistence type="predicted"/>
<name>A0AAD7CWG7_MYCRO</name>
<sequence length="1002" mass="107134">MVSNEIMRTGAGVQHRQVHYSHVHQIGGTYPSARVGCLQQRRLYHESLSLNGPDEQIIGLVYVNQARTEGLTIGERHQHRRRRWRVSTQRRNGGGVFPVGGVRTQRGSGRAPNKEVSGLVRGNLAKNWSTHGRFCPEVPGHYISASGGGGGGFRPRGAQGQRGAAPGILIKRLLVWIKEIAPKLKYSQCNLFGGAEPMSSPLETASVAHFDSGAHGCNGASSGLQSDVAPAPLTCSAATACTRGCCADGNAGRKAGSATRSMRVCMRRRRGGARASAASGSTCGAASGAEARAASQACGTGSDLLLTLLCPEVHADAINTRDSGDRTSSLGGAQMWRGILAEILTNVSVLWPKGIGQEVPFVLSGRRMCERWERRWQRVRTWKCSRPAGHPGGGPKEGVSSLAEGNREKNGGHTPCLVPEVNVISSALGTAAAARSDLKAQTRRGELAGVLTKRIPVTPPGDCQPRGELIDCLTALFLSPRDTESAGKEGALRTLDLGASEALCADTRAQPGSPGKQSARNSAWPTSSTLKTGSSSCGGNDGAAASLGRQRPGRIVHRRQAERRRVIDGRLRARHRQEHLQLVRDIGVGVRRIELLLLVPQYVRPAHRPAHPQHALRLACQQHVGAARLLHSNGAPSGSNDDRLCACPRMNTGGSPHARSVLMSSSTDPDDEREPNVSELGARASPSSCCSSDEGAGEIVVADVAMEMGGRMRKGRSLSGWKTGAGSGSGVGVMVRQRICLKVALVGLVAAGAGRGTWYTLSALALRCMCCCGFVVVVWDVDGEVVGERQRRVRVRLRPRERRVWRRRARKAASAREGQARARWRRQASRSASGCASAFAGRAAAAAGGGPETRHLACIPNSLTPNFFSVDARQFGGRIGSQSRQWSRIRLDLDTDELKIICREFGLTPAPKSEVGRQKSLEACESQWCGSERARGEPVVDAGVNWHNLGARRYTRNQTPIVKVPMHSSNCNASPKIPTSVKVLSIALILMLEKIAKRKSVK</sequence>
<evidence type="ECO:0000256" key="1">
    <source>
        <dbReference type="SAM" id="MobiDB-lite"/>
    </source>
</evidence>
<feature type="region of interest" description="Disordered" evidence="1">
    <location>
        <begin position="95"/>
        <end position="115"/>
    </location>
</feature>
<organism evidence="2 3">
    <name type="scientific">Mycena rosella</name>
    <name type="common">Pink bonnet</name>
    <name type="synonym">Agaricus rosellus</name>
    <dbReference type="NCBI Taxonomy" id="1033263"/>
    <lineage>
        <taxon>Eukaryota</taxon>
        <taxon>Fungi</taxon>
        <taxon>Dikarya</taxon>
        <taxon>Basidiomycota</taxon>
        <taxon>Agaricomycotina</taxon>
        <taxon>Agaricomycetes</taxon>
        <taxon>Agaricomycetidae</taxon>
        <taxon>Agaricales</taxon>
        <taxon>Marasmiineae</taxon>
        <taxon>Mycenaceae</taxon>
        <taxon>Mycena</taxon>
    </lineage>
</organism>
<dbReference type="Proteomes" id="UP001221757">
    <property type="component" value="Unassembled WGS sequence"/>
</dbReference>
<feature type="compositionally biased region" description="Basic residues" evidence="1">
    <location>
        <begin position="551"/>
        <end position="561"/>
    </location>
</feature>
<feature type="region of interest" description="Disordered" evidence="1">
    <location>
        <begin position="384"/>
        <end position="415"/>
    </location>
</feature>
<feature type="region of interest" description="Disordered" evidence="1">
    <location>
        <begin position="633"/>
        <end position="691"/>
    </location>
</feature>
<comment type="caution">
    <text evidence="2">The sequence shown here is derived from an EMBL/GenBank/DDBJ whole genome shotgun (WGS) entry which is preliminary data.</text>
</comment>
<evidence type="ECO:0000313" key="3">
    <source>
        <dbReference type="Proteomes" id="UP001221757"/>
    </source>
</evidence>
<gene>
    <name evidence="2" type="ORF">B0H17DRAFT_1144594</name>
</gene>
<evidence type="ECO:0000313" key="2">
    <source>
        <dbReference type="EMBL" id="KAJ7661716.1"/>
    </source>
</evidence>
<reference evidence="2" key="1">
    <citation type="submission" date="2023-03" db="EMBL/GenBank/DDBJ databases">
        <title>Massive genome expansion in bonnet fungi (Mycena s.s.) driven by repeated elements and novel gene families across ecological guilds.</title>
        <authorList>
            <consortium name="Lawrence Berkeley National Laboratory"/>
            <person name="Harder C.B."/>
            <person name="Miyauchi S."/>
            <person name="Viragh M."/>
            <person name="Kuo A."/>
            <person name="Thoen E."/>
            <person name="Andreopoulos B."/>
            <person name="Lu D."/>
            <person name="Skrede I."/>
            <person name="Drula E."/>
            <person name="Henrissat B."/>
            <person name="Morin E."/>
            <person name="Kohler A."/>
            <person name="Barry K."/>
            <person name="LaButti K."/>
            <person name="Morin E."/>
            <person name="Salamov A."/>
            <person name="Lipzen A."/>
            <person name="Mereny Z."/>
            <person name="Hegedus B."/>
            <person name="Baldrian P."/>
            <person name="Stursova M."/>
            <person name="Weitz H."/>
            <person name="Taylor A."/>
            <person name="Grigoriev I.V."/>
            <person name="Nagy L.G."/>
            <person name="Martin F."/>
            <person name="Kauserud H."/>
        </authorList>
    </citation>
    <scope>NUCLEOTIDE SEQUENCE</scope>
    <source>
        <strain evidence="2">CBHHK067</strain>
    </source>
</reference>
<accession>A0AAD7CWG7</accession>
<dbReference type="EMBL" id="JARKIE010000248">
    <property type="protein sequence ID" value="KAJ7661716.1"/>
    <property type="molecule type" value="Genomic_DNA"/>
</dbReference>
<feature type="compositionally biased region" description="Polar residues" evidence="1">
    <location>
        <begin position="515"/>
        <end position="538"/>
    </location>
</feature>
<feature type="region of interest" description="Disordered" evidence="1">
    <location>
        <begin position="506"/>
        <end position="561"/>
    </location>
</feature>